<dbReference type="EMBL" id="LR796698">
    <property type="protein sequence ID" value="CAB4159930.1"/>
    <property type="molecule type" value="Genomic_DNA"/>
</dbReference>
<dbReference type="EMBL" id="LR796443">
    <property type="protein sequence ID" value="CAB4145154.1"/>
    <property type="molecule type" value="Genomic_DNA"/>
</dbReference>
<organism evidence="1">
    <name type="scientific">uncultured Caudovirales phage</name>
    <dbReference type="NCBI Taxonomy" id="2100421"/>
    <lineage>
        <taxon>Viruses</taxon>
        <taxon>Duplodnaviria</taxon>
        <taxon>Heunggongvirae</taxon>
        <taxon>Uroviricota</taxon>
        <taxon>Caudoviricetes</taxon>
        <taxon>Peduoviridae</taxon>
        <taxon>Maltschvirus</taxon>
        <taxon>Maltschvirus maltsch</taxon>
    </lineage>
</organism>
<evidence type="ECO:0000313" key="10">
    <source>
        <dbReference type="EMBL" id="CAB4217384.1"/>
    </source>
</evidence>
<dbReference type="EMBL" id="LR796878">
    <property type="protein sequence ID" value="CAB4172284.1"/>
    <property type="molecule type" value="Genomic_DNA"/>
</dbReference>
<gene>
    <name evidence="6" type="ORF">UFOVP1002_14</name>
    <name evidence="7" type="ORF">UFOVP1217_183</name>
    <name evidence="8" type="ORF">UFOVP1343_167</name>
    <name evidence="9" type="ORF">UFOVP1438_28</name>
    <name evidence="12" type="ORF">UFOVP1541_156</name>
    <name evidence="10" type="ORF">UFOVP1592_24</name>
    <name evidence="1" type="ORF">UFOVP465_73</name>
    <name evidence="2" type="ORF">UFOVP666_119</name>
    <name evidence="3" type="ORF">UFOVP727_8</name>
    <name evidence="11" type="ORF">UFOVP741_11</name>
    <name evidence="4" type="ORF">UFOVP819_147</name>
    <name evidence="5" type="ORF">UFOVP926_127</name>
</gene>
<evidence type="ECO:0000313" key="5">
    <source>
        <dbReference type="EMBL" id="CAB4172284.1"/>
    </source>
</evidence>
<evidence type="ECO:0000313" key="2">
    <source>
        <dbReference type="EMBL" id="CAB4156709.1"/>
    </source>
</evidence>
<evidence type="ECO:0000313" key="12">
    <source>
        <dbReference type="EMBL" id="CAB5229040.1"/>
    </source>
</evidence>
<accession>A0A6J5MF01</accession>
<evidence type="ECO:0000313" key="6">
    <source>
        <dbReference type="EMBL" id="CAB4178000.1"/>
    </source>
</evidence>
<dbReference type="EMBL" id="LR797452">
    <property type="protein sequence ID" value="CAB4217384.1"/>
    <property type="molecule type" value="Genomic_DNA"/>
</dbReference>
<dbReference type="EMBL" id="LR796644">
    <property type="protein sequence ID" value="CAB4156709.1"/>
    <property type="molecule type" value="Genomic_DNA"/>
</dbReference>
<dbReference type="EMBL" id="LR796961">
    <property type="protein sequence ID" value="CAB4178000.1"/>
    <property type="molecule type" value="Genomic_DNA"/>
</dbReference>
<dbReference type="EMBL" id="LR796762">
    <property type="protein sequence ID" value="CAB4164863.1"/>
    <property type="molecule type" value="Genomic_DNA"/>
</dbReference>
<evidence type="ECO:0000313" key="9">
    <source>
        <dbReference type="EMBL" id="CAB4212702.1"/>
    </source>
</evidence>
<evidence type="ECO:0000313" key="4">
    <source>
        <dbReference type="EMBL" id="CAB4164863.1"/>
    </source>
</evidence>
<evidence type="ECO:0000313" key="8">
    <source>
        <dbReference type="EMBL" id="CAB4200820.1"/>
    </source>
</evidence>
<evidence type="ECO:0000313" key="3">
    <source>
        <dbReference type="EMBL" id="CAB4159930.1"/>
    </source>
</evidence>
<dbReference type="EMBL" id="LR797395">
    <property type="protein sequence ID" value="CAB4212702.1"/>
    <property type="molecule type" value="Genomic_DNA"/>
</dbReference>
<dbReference type="EMBL" id="LR797177">
    <property type="protein sequence ID" value="CAB4191868.1"/>
    <property type="molecule type" value="Genomic_DNA"/>
</dbReference>
<evidence type="ECO:0000313" key="7">
    <source>
        <dbReference type="EMBL" id="CAB4191868.1"/>
    </source>
</evidence>
<protein>
    <submittedName>
        <fullName evidence="1">Uncharacterized protein</fullName>
    </submittedName>
</protein>
<proteinExistence type="predicted"/>
<dbReference type="EMBL" id="LR798395">
    <property type="protein sequence ID" value="CAB5229040.1"/>
    <property type="molecule type" value="Genomic_DNA"/>
</dbReference>
<dbReference type="EMBL" id="LR797305">
    <property type="protein sequence ID" value="CAB4200820.1"/>
    <property type="molecule type" value="Genomic_DNA"/>
</dbReference>
<sequence length="83" mass="9102">MAKQSYLNLVIEILDITNNVEGAGLANEIDVVLNKYTNYLNTTPLPASVATWLDNLIDLMNNVEGAELERELAELKSPVKASV</sequence>
<name>A0A6J5MF01_9CAUD</name>
<dbReference type="EMBL" id="LR798341">
    <property type="protein sequence ID" value="CAB5225062.1"/>
    <property type="molecule type" value="Genomic_DNA"/>
</dbReference>
<evidence type="ECO:0000313" key="1">
    <source>
        <dbReference type="EMBL" id="CAB4145154.1"/>
    </source>
</evidence>
<evidence type="ECO:0000313" key="11">
    <source>
        <dbReference type="EMBL" id="CAB5225062.1"/>
    </source>
</evidence>
<reference evidence="1" key="1">
    <citation type="submission" date="2020-04" db="EMBL/GenBank/DDBJ databases">
        <authorList>
            <person name="Chiriac C."/>
            <person name="Salcher M."/>
            <person name="Ghai R."/>
            <person name="Kavagutti S V."/>
        </authorList>
    </citation>
    <scope>NUCLEOTIDE SEQUENCE</scope>
</reference>